<keyword evidence="5 6" id="KW-0411">Iron-sulfur</keyword>
<evidence type="ECO:0000256" key="1">
    <source>
        <dbReference type="ARBA" id="ARBA00022723"/>
    </source>
</evidence>
<dbReference type="CDD" id="cd02037">
    <property type="entry name" value="Mrp_NBP35"/>
    <property type="match status" value="1"/>
</dbReference>
<keyword evidence="6" id="KW-0378">Hydrolase</keyword>
<dbReference type="Gene3D" id="3.40.50.300">
    <property type="entry name" value="P-loop containing nucleotide triphosphate hydrolases"/>
    <property type="match status" value="1"/>
</dbReference>
<evidence type="ECO:0000256" key="6">
    <source>
        <dbReference type="HAMAP-Rule" id="MF_02040"/>
    </source>
</evidence>
<dbReference type="Proteomes" id="UP000266426">
    <property type="component" value="Unassembled WGS sequence"/>
</dbReference>
<dbReference type="AlphaFoldDB" id="A0A3A4QV63"/>
<sequence>MDQCHHAEDFISPQIKERMKSIRHTIAVMSNKGGVGKSTVSVNIAVGFAMRNCKVGLLDADLHGPSVFKMLGLEGKKIFAMENQIMPLEPLPNLKVISMAGLIDSCETPLIWRGPLKIKVIEQFLSDVEWGDLDYLIVDLPPGTGDEPLSILQFIPGISGSVIVTTPQEVATLDARKAISFARKLNTPVIGIVENMSGMICPHCKEQIDIFKKSGGKNVSLDMNVPFLGELGFDPQIVDGADAGKSVANSSCSDTVKKQMESILDAIENYFAPEEAVQ</sequence>
<keyword evidence="1 6" id="KW-0479">Metal-binding</keyword>
<reference evidence="7 8" key="1">
    <citation type="journal article" date="2017" name="ISME J.">
        <title>Energy and carbon metabolisms in a deep terrestrial subsurface fluid microbial community.</title>
        <authorList>
            <person name="Momper L."/>
            <person name="Jungbluth S.P."/>
            <person name="Lee M.D."/>
            <person name="Amend J.P."/>
        </authorList>
    </citation>
    <scope>NUCLEOTIDE SEQUENCE [LARGE SCALE GENOMIC DNA]</scope>
    <source>
        <strain evidence="7">SURF_26</strain>
    </source>
</reference>
<comment type="caution">
    <text evidence="6">Lacks conserved residue(s) required for the propagation of feature annotation.</text>
</comment>
<dbReference type="Pfam" id="PF10609">
    <property type="entry name" value="ParA"/>
    <property type="match status" value="1"/>
</dbReference>
<dbReference type="EMBL" id="QZJZ01000105">
    <property type="protein sequence ID" value="RJP55880.1"/>
    <property type="molecule type" value="Genomic_DNA"/>
</dbReference>
<dbReference type="InterPro" id="IPR019591">
    <property type="entry name" value="Mrp/NBP35_ATP-bd"/>
</dbReference>
<dbReference type="InterPro" id="IPR033756">
    <property type="entry name" value="YlxH/NBP35"/>
</dbReference>
<organism evidence="7 8">
    <name type="scientific">Candidatus Auribacter fodinae</name>
    <dbReference type="NCBI Taxonomy" id="2093366"/>
    <lineage>
        <taxon>Bacteria</taxon>
        <taxon>Pseudomonadati</taxon>
        <taxon>Candidatus Auribacterota</taxon>
        <taxon>Candidatus Auribacteria</taxon>
        <taxon>Candidatus Auribacterales</taxon>
        <taxon>Candidatus Auribacteraceae</taxon>
        <taxon>Candidatus Auribacter</taxon>
    </lineage>
</organism>
<dbReference type="PANTHER" id="PTHR23264">
    <property type="entry name" value="NUCLEOTIDE-BINDING PROTEIN NBP35 YEAST -RELATED"/>
    <property type="match status" value="1"/>
</dbReference>
<dbReference type="GO" id="GO:0140663">
    <property type="term" value="F:ATP-dependent FeS chaperone activity"/>
    <property type="evidence" value="ECO:0007669"/>
    <property type="project" value="InterPro"/>
</dbReference>
<dbReference type="SUPFAM" id="SSF52540">
    <property type="entry name" value="P-loop containing nucleoside triphosphate hydrolases"/>
    <property type="match status" value="1"/>
</dbReference>
<protein>
    <recommendedName>
        <fullName evidence="6">Iron-sulfur cluster carrier protein</fullName>
    </recommendedName>
</protein>
<dbReference type="GO" id="GO:0051536">
    <property type="term" value="F:iron-sulfur cluster binding"/>
    <property type="evidence" value="ECO:0007669"/>
    <property type="project" value="UniProtKB-UniRule"/>
</dbReference>
<dbReference type="GO" id="GO:0005829">
    <property type="term" value="C:cytosol"/>
    <property type="evidence" value="ECO:0007669"/>
    <property type="project" value="TreeGrafter"/>
</dbReference>
<keyword evidence="4 6" id="KW-0408">Iron</keyword>
<dbReference type="GO" id="GO:0046872">
    <property type="term" value="F:metal ion binding"/>
    <property type="evidence" value="ECO:0007669"/>
    <property type="project" value="UniProtKB-KW"/>
</dbReference>
<keyword evidence="3 6" id="KW-0067">ATP-binding</keyword>
<comment type="caution">
    <text evidence="7">The sequence shown here is derived from an EMBL/GenBank/DDBJ whole genome shotgun (WGS) entry which is preliminary data.</text>
</comment>
<name>A0A3A4QV63_9BACT</name>
<dbReference type="GO" id="GO:0005524">
    <property type="term" value="F:ATP binding"/>
    <property type="evidence" value="ECO:0007669"/>
    <property type="project" value="UniProtKB-UniRule"/>
</dbReference>
<evidence type="ECO:0000256" key="3">
    <source>
        <dbReference type="ARBA" id="ARBA00022840"/>
    </source>
</evidence>
<evidence type="ECO:0000256" key="2">
    <source>
        <dbReference type="ARBA" id="ARBA00022741"/>
    </source>
</evidence>
<keyword evidence="2 6" id="KW-0547">Nucleotide-binding</keyword>
<comment type="subunit">
    <text evidence="6">Homodimer.</text>
</comment>
<dbReference type="HAMAP" id="MF_02040">
    <property type="entry name" value="Mrp_NBP35"/>
    <property type="match status" value="1"/>
</dbReference>
<comment type="similarity">
    <text evidence="6">Belongs to the Mrp/NBP35 ATP-binding proteins family.</text>
</comment>
<dbReference type="GO" id="GO:0016226">
    <property type="term" value="P:iron-sulfur cluster assembly"/>
    <property type="evidence" value="ECO:0007669"/>
    <property type="project" value="InterPro"/>
</dbReference>
<gene>
    <name evidence="7" type="ORF">C4541_13305</name>
</gene>
<dbReference type="PANTHER" id="PTHR23264:SF19">
    <property type="entry name" value="CYTOSOLIC FE-S CLUSTER ASSEMBLY FACTOR NUBP2"/>
    <property type="match status" value="1"/>
</dbReference>
<dbReference type="PROSITE" id="PS01215">
    <property type="entry name" value="MRP"/>
    <property type="match status" value="1"/>
</dbReference>
<evidence type="ECO:0000256" key="5">
    <source>
        <dbReference type="ARBA" id="ARBA00023014"/>
    </source>
</evidence>
<proteinExistence type="inferred from homology"/>
<dbReference type="InterPro" id="IPR027417">
    <property type="entry name" value="P-loop_NTPase"/>
</dbReference>
<dbReference type="FunFam" id="3.40.50.300:FF:001119">
    <property type="entry name" value="Iron-sulfur cluster carrier protein"/>
    <property type="match status" value="1"/>
</dbReference>
<evidence type="ECO:0000256" key="4">
    <source>
        <dbReference type="ARBA" id="ARBA00023004"/>
    </source>
</evidence>
<accession>A0A3A4QV63</accession>
<evidence type="ECO:0000313" key="7">
    <source>
        <dbReference type="EMBL" id="RJP55880.1"/>
    </source>
</evidence>
<evidence type="ECO:0000313" key="8">
    <source>
        <dbReference type="Proteomes" id="UP000266426"/>
    </source>
</evidence>
<dbReference type="InterPro" id="IPR000808">
    <property type="entry name" value="Mrp-like_CS"/>
</dbReference>
<dbReference type="GO" id="GO:0016887">
    <property type="term" value="F:ATP hydrolysis activity"/>
    <property type="evidence" value="ECO:0007669"/>
    <property type="project" value="UniProtKB-UniRule"/>
</dbReference>
<comment type="function">
    <text evidence="6">Binds and transfers iron-sulfur (Fe-S) clusters to target apoproteins. Can hydrolyze ATP.</text>
</comment>